<accession>A0A8X6T6F9</accession>
<evidence type="ECO:0000313" key="1">
    <source>
        <dbReference type="EMBL" id="GFY19773.1"/>
    </source>
</evidence>
<sequence length="80" mass="8816">MRVVSSLVRQKCHLFFSASQNRIMDISITGKHVPVALNGKISVLISQRSALESPLLFCVGRHPRIDPLLSPCDKEGAKFA</sequence>
<organism evidence="1 2">
    <name type="scientific">Trichonephila clavipes</name>
    <name type="common">Golden silk orbweaver</name>
    <name type="synonym">Nephila clavipes</name>
    <dbReference type="NCBI Taxonomy" id="2585209"/>
    <lineage>
        <taxon>Eukaryota</taxon>
        <taxon>Metazoa</taxon>
        <taxon>Ecdysozoa</taxon>
        <taxon>Arthropoda</taxon>
        <taxon>Chelicerata</taxon>
        <taxon>Arachnida</taxon>
        <taxon>Araneae</taxon>
        <taxon>Araneomorphae</taxon>
        <taxon>Entelegynae</taxon>
        <taxon>Araneoidea</taxon>
        <taxon>Nephilidae</taxon>
        <taxon>Trichonephila</taxon>
    </lineage>
</organism>
<protein>
    <submittedName>
        <fullName evidence="1">Uncharacterized protein</fullName>
    </submittedName>
</protein>
<reference evidence="1" key="1">
    <citation type="submission" date="2020-08" db="EMBL/GenBank/DDBJ databases">
        <title>Multicomponent nature underlies the extraordinary mechanical properties of spider dragline silk.</title>
        <authorList>
            <person name="Kono N."/>
            <person name="Nakamura H."/>
            <person name="Mori M."/>
            <person name="Yoshida Y."/>
            <person name="Ohtoshi R."/>
            <person name="Malay A.D."/>
            <person name="Moran D.A.P."/>
            <person name="Tomita M."/>
            <person name="Numata K."/>
            <person name="Arakawa K."/>
        </authorList>
    </citation>
    <scope>NUCLEOTIDE SEQUENCE</scope>
</reference>
<proteinExistence type="predicted"/>
<dbReference type="Proteomes" id="UP000887159">
    <property type="component" value="Unassembled WGS sequence"/>
</dbReference>
<dbReference type="EMBL" id="BMAU01021353">
    <property type="protein sequence ID" value="GFY19773.1"/>
    <property type="molecule type" value="Genomic_DNA"/>
</dbReference>
<gene>
    <name evidence="1" type="ORF">TNCV_4649431</name>
</gene>
<evidence type="ECO:0000313" key="2">
    <source>
        <dbReference type="Proteomes" id="UP000887159"/>
    </source>
</evidence>
<comment type="caution">
    <text evidence="1">The sequence shown here is derived from an EMBL/GenBank/DDBJ whole genome shotgun (WGS) entry which is preliminary data.</text>
</comment>
<name>A0A8X6T6F9_TRICX</name>
<keyword evidence="2" id="KW-1185">Reference proteome</keyword>
<dbReference type="AlphaFoldDB" id="A0A8X6T6F9"/>